<dbReference type="SUPFAM" id="SSF52540">
    <property type="entry name" value="P-loop containing nucleoside triphosphate hydrolases"/>
    <property type="match status" value="1"/>
</dbReference>
<dbReference type="Pfam" id="PF14516">
    <property type="entry name" value="AAA_35"/>
    <property type="match status" value="1"/>
</dbReference>
<dbReference type="HOGENOM" id="CLU_329795_0_0_6"/>
<dbReference type="Gene3D" id="3.40.50.300">
    <property type="entry name" value="P-loop containing nucleotide triphosphate hydrolases"/>
    <property type="match status" value="1"/>
</dbReference>
<evidence type="ECO:0000313" key="2">
    <source>
        <dbReference type="Proteomes" id="UP000002168"/>
    </source>
</evidence>
<dbReference type="Proteomes" id="UP000002168">
    <property type="component" value="Chromosome"/>
</dbReference>
<dbReference type="SUPFAM" id="SSF48452">
    <property type="entry name" value="TPR-like"/>
    <property type="match status" value="1"/>
</dbReference>
<dbReference type="InterPro" id="IPR011990">
    <property type="entry name" value="TPR-like_helical_dom_sf"/>
</dbReference>
<reference evidence="1 2" key="1">
    <citation type="submission" date="2008-02" db="EMBL/GenBank/DDBJ databases">
        <title>Complete sequence of Shewanella woodyi ATCC 51908.</title>
        <authorList>
            <consortium name="US DOE Joint Genome Institute"/>
            <person name="Copeland A."/>
            <person name="Lucas S."/>
            <person name="Lapidus A."/>
            <person name="Glavina del Rio T."/>
            <person name="Dalin E."/>
            <person name="Tice H."/>
            <person name="Bruce D."/>
            <person name="Goodwin L."/>
            <person name="Pitluck S."/>
            <person name="Sims D."/>
            <person name="Brettin T."/>
            <person name="Detter J.C."/>
            <person name="Han C."/>
            <person name="Kuske C.R."/>
            <person name="Schmutz J."/>
            <person name="Larimer F."/>
            <person name="Land M."/>
            <person name="Hauser L."/>
            <person name="Kyrpides N."/>
            <person name="Lykidis A."/>
            <person name="Zhao J.-S."/>
            <person name="Richardson P."/>
        </authorList>
    </citation>
    <scope>NUCLEOTIDE SEQUENCE [LARGE SCALE GENOMIC DNA]</scope>
    <source>
        <strain evidence="2">ATCC 51908 / MS32</strain>
    </source>
</reference>
<accession>B1KGE1</accession>
<name>B1KGE1_SHEWM</name>
<sequence length="854" mass="99350">MSKKVLKKYTTIPSNLYVEREADRQLTDIIEEMQRPGYVLVARQMGKTNLLFNARRNLETNDRKFVYIDLSNNFETERECYNYITDSILDVLEDELWEIRPEIEEIRKITRTDHSSYTRSLSKILKCLGKDLVIILDEIDALRTSGYSDNIFAVIRSNYFTRSNFPEFEHLTYILSGVIEPKDLIKDRNKSPFNIGEKIYLEDFSKSEFDGFIVKSKLDISKEVADHIYSWTAGNPRLTFDVCSEIESEINSGFNVNELHIDNLIKKKYLTSFDIAPIDHIRELVSDNKEIQDAVTQLLSKEGSINISDKIKSQLYLYGIISSENNIDNIKIKNKIIELSLSLSWIKSLSDNTQTILDRAITLVEVANDYHQAIELLYSILDKIDDRDLTIRSLALYYLGFSEHSIGEYEKSNKHFLEKQFSKNASPFMHFRQCLFIGLNYYKLGKKDLGDQQLQYVVDNYSNTVTWGNAALNLAMNNENKESSLKLLESIVDMNDNIQPEVDSETETKSSIKKIKSYAYYYLSTYIEKDSKILGYLEKAIKLDVNEHIPFLMLVKGRALKNDEKVIIENIIDYIINKQVSFSDLKSSSASIDYSYNMHASFAALCFLHSIDNFDKFKDYSINYLNLLEESFFHDALQYIGEPLDRINFIEFYLDKLSNLSSIRMYRLYINCLMYVNHPPLKYREDYINAILDKGYIEDEDIPNISLLIKISTTNEPQNITLGYIESIKKLAFNIDESIGYDSSVIFFWAFEFFNSINDTENKYLFGHEVLKRLNMSKSNKTVIDDEGEKSLKSRVMSILHKENALPPLKPVKRQHNYGRNDLIKVKYRNGEEKTNKFKRLEKDIKSGDCTIIE</sequence>
<gene>
    <name evidence="1" type="ordered locus">Swoo_4022</name>
</gene>
<dbReference type="STRING" id="392500.Swoo_4022"/>
<proteinExistence type="predicted"/>
<evidence type="ECO:0000313" key="1">
    <source>
        <dbReference type="EMBL" id="ACA88278.1"/>
    </source>
</evidence>
<evidence type="ECO:0008006" key="3">
    <source>
        <dbReference type="Google" id="ProtNLM"/>
    </source>
</evidence>
<dbReference type="Gene3D" id="1.25.40.10">
    <property type="entry name" value="Tetratricopeptide repeat domain"/>
    <property type="match status" value="1"/>
</dbReference>
<keyword evidence="2" id="KW-1185">Reference proteome</keyword>
<dbReference type="EMBL" id="CP000961">
    <property type="protein sequence ID" value="ACA88278.1"/>
    <property type="molecule type" value="Genomic_DNA"/>
</dbReference>
<dbReference type="KEGG" id="swd:Swoo_4022"/>
<organism evidence="1 2">
    <name type="scientific">Shewanella woodyi (strain ATCC 51908 / MS32)</name>
    <dbReference type="NCBI Taxonomy" id="392500"/>
    <lineage>
        <taxon>Bacteria</taxon>
        <taxon>Pseudomonadati</taxon>
        <taxon>Pseudomonadota</taxon>
        <taxon>Gammaproteobacteria</taxon>
        <taxon>Alteromonadales</taxon>
        <taxon>Shewanellaceae</taxon>
        <taxon>Shewanella</taxon>
    </lineage>
</organism>
<dbReference type="AlphaFoldDB" id="B1KGE1"/>
<protein>
    <recommendedName>
        <fullName evidence="3">TPR repeat-containing protein</fullName>
    </recommendedName>
</protein>
<dbReference type="InterPro" id="IPR027417">
    <property type="entry name" value="P-loop_NTPase"/>
</dbReference>
<dbReference type="eggNOG" id="COG1672">
    <property type="taxonomic scope" value="Bacteria"/>
</dbReference>